<sequence length="196" mass="21718">MGNGIGTPGIREPSGDVRLLRRQEAPGTATALASRDPSFWLSGTPPAVGYFRMKLNISFPATGCQKLIEVDDKHKLRAFYEKRMAIEVAADALGEDGRVMWFQSVVAMTDKCVLIHGQAHLLLKGNSCYRLRRTGDSAILFGLHCGCQSQYSKLEDVHQYVVRKSLNKEGTTPRTTVTKIQCPFIPRVLQQVGKLL</sequence>
<evidence type="ECO:0000256" key="2">
    <source>
        <dbReference type="ARBA" id="ARBA00022980"/>
    </source>
</evidence>
<keyword evidence="2" id="KW-0689">Ribosomal protein</keyword>
<evidence type="ECO:0000256" key="3">
    <source>
        <dbReference type="ARBA" id="ARBA00023274"/>
    </source>
</evidence>
<dbReference type="GO" id="GO:1990904">
    <property type="term" value="C:ribonucleoprotein complex"/>
    <property type="evidence" value="ECO:0007669"/>
    <property type="project" value="UniProtKB-KW"/>
</dbReference>
<protein>
    <recommendedName>
        <fullName evidence="4">Small ribosomal subunit protein eS6</fullName>
    </recommendedName>
    <alternativeName>
        <fullName evidence="5">40S ribosomal protein S6</fullName>
    </alternativeName>
</protein>
<dbReference type="GO" id="GO:0005840">
    <property type="term" value="C:ribosome"/>
    <property type="evidence" value="ECO:0007669"/>
    <property type="project" value="UniProtKB-KW"/>
</dbReference>
<organism evidence="6 7">
    <name type="scientific">Cnephaeus nilssonii</name>
    <name type="common">Northern bat</name>
    <name type="synonym">Eptesicus nilssonii</name>
    <dbReference type="NCBI Taxonomy" id="3371016"/>
    <lineage>
        <taxon>Eukaryota</taxon>
        <taxon>Metazoa</taxon>
        <taxon>Chordata</taxon>
        <taxon>Craniata</taxon>
        <taxon>Vertebrata</taxon>
        <taxon>Euteleostomi</taxon>
        <taxon>Mammalia</taxon>
        <taxon>Eutheria</taxon>
        <taxon>Laurasiatheria</taxon>
        <taxon>Chiroptera</taxon>
        <taxon>Yangochiroptera</taxon>
        <taxon>Vespertilionidae</taxon>
        <taxon>Cnephaeus</taxon>
    </lineage>
</organism>
<comment type="caution">
    <text evidence="6">The sequence shown here is derived from an EMBL/GenBank/DDBJ whole genome shotgun (WGS) entry which is preliminary data.</text>
</comment>
<dbReference type="Proteomes" id="UP001177744">
    <property type="component" value="Unassembled WGS sequence"/>
</dbReference>
<dbReference type="GO" id="GO:0006412">
    <property type="term" value="P:translation"/>
    <property type="evidence" value="ECO:0007669"/>
    <property type="project" value="InterPro"/>
</dbReference>
<evidence type="ECO:0000256" key="5">
    <source>
        <dbReference type="ARBA" id="ARBA00035403"/>
    </source>
</evidence>
<keyword evidence="7" id="KW-1185">Reference proteome</keyword>
<dbReference type="SMART" id="SM01405">
    <property type="entry name" value="Ribosomal_S6e"/>
    <property type="match status" value="1"/>
</dbReference>
<reference evidence="6" key="1">
    <citation type="submission" date="2023-06" db="EMBL/GenBank/DDBJ databases">
        <title>Reference genome for the Northern bat (Eptesicus nilssonii), a most northern bat species.</title>
        <authorList>
            <person name="Laine V.N."/>
            <person name="Pulliainen A.T."/>
            <person name="Lilley T.M."/>
        </authorList>
    </citation>
    <scope>NUCLEOTIDE SEQUENCE</scope>
    <source>
        <strain evidence="6">BLF_Eptnil</strain>
        <tissue evidence="6">Kidney</tissue>
    </source>
</reference>
<evidence type="ECO:0000256" key="1">
    <source>
        <dbReference type="ARBA" id="ARBA00009312"/>
    </source>
</evidence>
<accession>A0AA40IA73</accession>
<evidence type="ECO:0000313" key="7">
    <source>
        <dbReference type="Proteomes" id="UP001177744"/>
    </source>
</evidence>
<dbReference type="PANTHER" id="PTHR11502">
    <property type="entry name" value="40S RIBOSOMAL PROTEIN S6"/>
    <property type="match status" value="1"/>
</dbReference>
<dbReference type="Pfam" id="PF01092">
    <property type="entry name" value="Ribosomal_S6e"/>
    <property type="match status" value="1"/>
</dbReference>
<evidence type="ECO:0000256" key="4">
    <source>
        <dbReference type="ARBA" id="ARBA00035278"/>
    </source>
</evidence>
<keyword evidence="3" id="KW-0687">Ribonucleoprotein</keyword>
<dbReference type="EMBL" id="JAULJE010000002">
    <property type="protein sequence ID" value="KAK1345919.1"/>
    <property type="molecule type" value="Genomic_DNA"/>
</dbReference>
<dbReference type="GO" id="GO:0003735">
    <property type="term" value="F:structural constituent of ribosome"/>
    <property type="evidence" value="ECO:0007669"/>
    <property type="project" value="InterPro"/>
</dbReference>
<name>A0AA40IA73_CNENI</name>
<dbReference type="AlphaFoldDB" id="A0AA40IA73"/>
<dbReference type="InterPro" id="IPR001377">
    <property type="entry name" value="Ribosomal_eS6"/>
</dbReference>
<gene>
    <name evidence="6" type="ORF">QTO34_008384</name>
</gene>
<proteinExistence type="inferred from homology"/>
<evidence type="ECO:0000313" key="6">
    <source>
        <dbReference type="EMBL" id="KAK1345919.1"/>
    </source>
</evidence>
<comment type="similarity">
    <text evidence="1">Belongs to the eukaryotic ribosomal protein eS6 family.</text>
</comment>
<dbReference type="Gene3D" id="1.20.5.2650">
    <property type="match status" value="1"/>
</dbReference>